<evidence type="ECO:0000313" key="3">
    <source>
        <dbReference type="Proteomes" id="UP000243217"/>
    </source>
</evidence>
<evidence type="ECO:0000259" key="1">
    <source>
        <dbReference type="PROSITE" id="PS50011"/>
    </source>
</evidence>
<keyword evidence="2" id="KW-0808">Transferase</keyword>
<organism evidence="2 3">
    <name type="scientific">Thraustotheca clavata</name>
    <dbReference type="NCBI Taxonomy" id="74557"/>
    <lineage>
        <taxon>Eukaryota</taxon>
        <taxon>Sar</taxon>
        <taxon>Stramenopiles</taxon>
        <taxon>Oomycota</taxon>
        <taxon>Saprolegniomycetes</taxon>
        <taxon>Saprolegniales</taxon>
        <taxon>Achlyaceae</taxon>
        <taxon>Thraustotheca</taxon>
    </lineage>
</organism>
<keyword evidence="3" id="KW-1185">Reference proteome</keyword>
<dbReference type="InterPro" id="IPR000719">
    <property type="entry name" value="Prot_kinase_dom"/>
</dbReference>
<dbReference type="InterPro" id="IPR011009">
    <property type="entry name" value="Kinase-like_dom_sf"/>
</dbReference>
<evidence type="ECO:0000313" key="2">
    <source>
        <dbReference type="EMBL" id="OQS07920.1"/>
    </source>
</evidence>
<comment type="caution">
    <text evidence="2">The sequence shown here is derived from an EMBL/GenBank/DDBJ whole genome shotgun (WGS) entry which is preliminary data.</text>
</comment>
<dbReference type="OrthoDB" id="688481at2759"/>
<accession>A0A1W0AD19</accession>
<dbReference type="GO" id="GO:0005524">
    <property type="term" value="F:ATP binding"/>
    <property type="evidence" value="ECO:0007669"/>
    <property type="project" value="InterPro"/>
</dbReference>
<dbReference type="AlphaFoldDB" id="A0A1W0AD19"/>
<dbReference type="InterPro" id="IPR051681">
    <property type="entry name" value="Ser/Thr_Kinases-Pseudokinases"/>
</dbReference>
<dbReference type="Gene3D" id="1.10.510.10">
    <property type="entry name" value="Transferase(Phosphotransferase) domain 1"/>
    <property type="match status" value="1"/>
</dbReference>
<dbReference type="SUPFAM" id="SSF56112">
    <property type="entry name" value="Protein kinase-like (PK-like)"/>
    <property type="match status" value="1"/>
</dbReference>
<dbReference type="PANTHER" id="PTHR44329:SF214">
    <property type="entry name" value="PROTEIN KINASE DOMAIN-CONTAINING PROTEIN"/>
    <property type="match status" value="1"/>
</dbReference>
<name>A0A1W0AD19_9STRA</name>
<dbReference type="GO" id="GO:0004674">
    <property type="term" value="F:protein serine/threonine kinase activity"/>
    <property type="evidence" value="ECO:0007669"/>
    <property type="project" value="TreeGrafter"/>
</dbReference>
<reference evidence="2 3" key="1">
    <citation type="journal article" date="2014" name="Genome Biol. Evol.">
        <title>The secreted proteins of Achlya hypogyna and Thraustotheca clavata identify the ancestral oomycete secretome and reveal gene acquisitions by horizontal gene transfer.</title>
        <authorList>
            <person name="Misner I."/>
            <person name="Blouin N."/>
            <person name="Leonard G."/>
            <person name="Richards T.A."/>
            <person name="Lane C.E."/>
        </authorList>
    </citation>
    <scope>NUCLEOTIDE SEQUENCE [LARGE SCALE GENOMIC DNA]</scope>
    <source>
        <strain evidence="2 3">ATCC 34112</strain>
    </source>
</reference>
<feature type="non-terminal residue" evidence="2">
    <location>
        <position position="205"/>
    </location>
</feature>
<protein>
    <submittedName>
        <fullName evidence="2">Kinase</fullName>
    </submittedName>
</protein>
<dbReference type="Pfam" id="PF07714">
    <property type="entry name" value="PK_Tyr_Ser-Thr"/>
    <property type="match status" value="1"/>
</dbReference>
<dbReference type="PANTHER" id="PTHR44329">
    <property type="entry name" value="SERINE/THREONINE-PROTEIN KINASE TNNI3K-RELATED"/>
    <property type="match status" value="1"/>
</dbReference>
<dbReference type="Proteomes" id="UP000243217">
    <property type="component" value="Unassembled WGS sequence"/>
</dbReference>
<dbReference type="InterPro" id="IPR001245">
    <property type="entry name" value="Ser-Thr/Tyr_kinase_cat_dom"/>
</dbReference>
<sequence length="205" mass="23639">MESEYIVKCIGVSWRRPIDIEAVLEYMDLGDLRNYLVIHSPSQFKWCEKFQCIMGIVRGLLYLHILNSPITHRNLKSSNVLLDFNKGTKLADFRTSHQNVNTTMVKAVWPYQWMAPEVTMGGGYSAADDIYSFGIYMIPTKYLLIADSRSFVLATIFNEKITEGDIRPIFQENETSLILVRNNQSNRPTSLEIVTILQRVNAKFY</sequence>
<dbReference type="PROSITE" id="PS50011">
    <property type="entry name" value="PROTEIN_KINASE_DOM"/>
    <property type="match status" value="1"/>
</dbReference>
<dbReference type="STRING" id="74557.A0A1W0AD19"/>
<proteinExistence type="predicted"/>
<gene>
    <name evidence="2" type="ORF">THRCLA_00084</name>
</gene>
<dbReference type="EMBL" id="JNBS01000029">
    <property type="protein sequence ID" value="OQS07920.1"/>
    <property type="molecule type" value="Genomic_DNA"/>
</dbReference>
<feature type="domain" description="Protein kinase" evidence="1">
    <location>
        <begin position="1"/>
        <end position="205"/>
    </location>
</feature>
<keyword evidence="2" id="KW-0418">Kinase</keyword>